<reference evidence="1 5" key="4">
    <citation type="journal article" date="2018" name="Sci. Rep.">
        <title>A complete Leishmania donovani reference genome identifies novel genetic variations associated with virulence.</title>
        <authorList>
            <person name="Lypaczewski P."/>
            <person name="Hoshizaki J."/>
            <person name="Zhang W.-W."/>
            <person name="McCall L.-I."/>
            <person name="Torcivia-Rodriguez J."/>
            <person name="Simonyan V."/>
            <person name="Kaur A."/>
            <person name="Dewar K."/>
            <person name="Matlashewski G."/>
        </authorList>
    </citation>
    <scope>NUCLEOTIDE SEQUENCE [LARGE SCALE GENOMIC DNA]</scope>
    <source>
        <strain evidence="1 5">LdCL</strain>
    </source>
</reference>
<dbReference type="Proteomes" id="UP000274082">
    <property type="component" value="Chromosome 12"/>
</dbReference>
<dbReference type="GeneID" id="13390438"/>
<dbReference type="GO" id="GO:0006401">
    <property type="term" value="P:RNA catabolic process"/>
    <property type="evidence" value="ECO:0007669"/>
    <property type="project" value="InterPro"/>
</dbReference>
<accession>A0A3S7WSA4</accession>
<dbReference type="EMBL" id="CP029511">
    <property type="protein sequence ID" value="AYU77069.1"/>
    <property type="molecule type" value="Genomic_DNA"/>
</dbReference>
<dbReference type="Proteomes" id="UP000008980">
    <property type="component" value="Chromosome 12"/>
</dbReference>
<dbReference type="Gene3D" id="2.40.128.680">
    <property type="match status" value="1"/>
</dbReference>
<protein>
    <submittedName>
        <fullName evidence="3">Ribonuclease H2 non-catalytic subunit (Ylr154p-like) family protein</fullName>
    </submittedName>
    <submittedName>
        <fullName evidence="1">Ribonuclease H2 non-catalytic subunit (Ylr154p-like), putative</fullName>
    </submittedName>
</protein>
<reference evidence="2 4" key="1">
    <citation type="journal article" date="2011" name="Genome Res.">
        <title>Whole genome sequencing of multiple Leishmania donovani clinical isolates provides insights into population structure and mechanisms of drug resistance.</title>
        <authorList>
            <person name="Downing T."/>
            <person name="Imamura H."/>
            <person name="Decuypere S."/>
            <person name="Clark T.G."/>
            <person name="Coombs G.H."/>
            <person name="Cotton J.A."/>
            <person name="Hilley J.D."/>
            <person name="de Doncker S."/>
            <person name="Maes I."/>
            <person name="Mottram J.C."/>
            <person name="Quail M.A."/>
            <person name="Rijal S."/>
            <person name="Sanders M."/>
            <person name="Schonian G."/>
            <person name="Stark O."/>
            <person name="Sundar S."/>
            <person name="Vanaerschot M."/>
            <person name="Hertz-Fowler C."/>
            <person name="Dujardin J.C."/>
            <person name="Berriman M."/>
        </authorList>
    </citation>
    <scope>NUCLEOTIDE SEQUENCE [LARGE SCALE GENOMIC DNA]</scope>
    <source>
        <strain evidence="2 4">BPK282A1</strain>
    </source>
</reference>
<organism evidence="1 5">
    <name type="scientific">Leishmania donovani</name>
    <dbReference type="NCBI Taxonomy" id="5661"/>
    <lineage>
        <taxon>Eukaryota</taxon>
        <taxon>Discoba</taxon>
        <taxon>Euglenozoa</taxon>
        <taxon>Kinetoplastea</taxon>
        <taxon>Metakinetoplastina</taxon>
        <taxon>Trypanosomatida</taxon>
        <taxon>Trypanosomatidae</taxon>
        <taxon>Leishmaniinae</taxon>
        <taxon>Leishmania</taxon>
    </lineage>
</organism>
<dbReference type="VEuPathDB" id="TriTrypDB:LdBPK_120890.1"/>
<reference evidence="2" key="2">
    <citation type="submission" date="2011-01" db="EMBL/GenBank/DDBJ databases">
        <authorList>
            <person name="Zhao B.P."/>
            <person name="Ren Z.A."/>
            <person name="Li C.D."/>
        </authorList>
    </citation>
    <scope>NUCLEOTIDE SEQUENCE</scope>
    <source>
        <strain evidence="2">BPK282A1</strain>
    </source>
</reference>
<keyword evidence="5" id="KW-1185">Reference proteome</keyword>
<reference evidence="6" key="6">
    <citation type="submission" date="2019-02" db="EMBL/GenBank/DDBJ databases">
        <title>FDA dAtabase for Regulatory Grade micrObial Sequences (FDA-ARGOS): Supporting development and validation of Infectious Disease Dx tests.</title>
        <authorList>
            <person name="Duncan R."/>
            <person name="Fisher C."/>
            <person name="Tallon L."/>
            <person name="Sadzewicz L."/>
            <person name="Sengamalay N."/>
            <person name="Ott S."/>
            <person name="Godinez A."/>
            <person name="Nagaraj S."/>
            <person name="Vavikolanu K."/>
            <person name="Nadendla S."/>
            <person name="Aluvathingal J."/>
            <person name="Sichtig H."/>
        </authorList>
    </citation>
    <scope>NUCLEOTIDE SEQUENCE [LARGE SCALE GENOMIC DNA]</scope>
    <source>
        <strain evidence="6">FDAARGOS_361</strain>
    </source>
</reference>
<evidence type="ECO:0000313" key="4">
    <source>
        <dbReference type="Proteomes" id="UP000008980"/>
    </source>
</evidence>
<dbReference type="OrthoDB" id="6222486at2759"/>
<dbReference type="OMA" id="PRYVVWD"/>
<evidence type="ECO:0000313" key="2">
    <source>
        <dbReference type="EMBL" id="CBZ32496.1"/>
    </source>
</evidence>
<reference evidence="3" key="5">
    <citation type="submission" date="2019-02" db="EMBL/GenBank/DDBJ databases">
        <title>FDA dAtabase for Regulatory Grade micrObial Sequences (FDA-ARGOS): Supporting development and validation of Infectious Disease Dx tests.</title>
        <authorList>
            <person name="Duncan R."/>
            <person name="Fisher C."/>
            <person name="Tallon L.J."/>
            <person name="Sadzewicz L."/>
            <person name="Sengamalay N."/>
            <person name="Ott S."/>
            <person name="Godinez A."/>
            <person name="Nagaraj S."/>
            <person name="Nadendla S."/>
            <person name="Sichtig H."/>
        </authorList>
    </citation>
    <scope>NUCLEOTIDE SEQUENCE</scope>
    <source>
        <strain evidence="3">FDAARGOS_361</strain>
    </source>
</reference>
<name>A0A3S7WSA4_LEIDO</name>
<accession>E9BB71</accession>
<gene>
    <name evidence="3" type="ORF">CGC21_18215</name>
    <name evidence="2" type="ORF">LDBPK_120890</name>
    <name evidence="1" type="ORF">LdCL_120021000</name>
</gene>
<dbReference type="EMBL" id="RHLC01000048">
    <property type="protein sequence ID" value="TPP49694.1"/>
    <property type="molecule type" value="Genomic_DNA"/>
</dbReference>
<dbReference type="VEuPathDB" id="TriTrypDB:LdCL_120021000"/>
<reference evidence="4" key="3">
    <citation type="submission" date="2011-02" db="EMBL/GenBank/DDBJ databases">
        <title>Whole genome sequencing of Leishmania donovani clinical lines reveals dynamic variation related to drug resistance.</title>
        <authorList>
            <person name="Downing T."/>
            <person name="Imamura H."/>
            <person name="Sanders M."/>
            <person name="Decuypere S."/>
            <person name="Hertz-Fowler C."/>
            <person name="Clark T.G."/>
            <person name="Rijal S."/>
            <person name="Sundar S."/>
            <person name="Quail M.A."/>
            <person name="De Doncker S."/>
            <person name="Maes I."/>
            <person name="Vanaerschot M."/>
            <person name="Stark O."/>
            <person name="Schonian G."/>
            <person name="Dujardin J.C."/>
            <person name="Berriman M."/>
        </authorList>
    </citation>
    <scope>NUCLEOTIDE SEQUENCE [LARGE SCALE GENOMIC DNA]</scope>
    <source>
        <strain evidence="4">BPK282A1</strain>
    </source>
</reference>
<dbReference type="KEGG" id="ldo:LDBPK_120890"/>
<sequence length="103" mass="11380">MKRDPGNGLRHATLRGRALLGEEVQLPEGYAVVMTTITTSKPSCSPLPTPASLSTFTLQIAEVDELEMPDEVFREPCAPRYVVWDHDRAPSRAASISQWIMLA</sequence>
<dbReference type="AlphaFoldDB" id="A0A3S7WSA4"/>
<dbReference type="InterPro" id="IPR013924">
    <property type="entry name" value="RNase_H2_suC"/>
</dbReference>
<evidence type="ECO:0000313" key="3">
    <source>
        <dbReference type="EMBL" id="TPP49694.1"/>
    </source>
</evidence>
<evidence type="ECO:0000313" key="6">
    <source>
        <dbReference type="Proteomes" id="UP000318447"/>
    </source>
</evidence>
<dbReference type="EMBL" id="FR799599">
    <property type="protein sequence ID" value="CBZ32496.1"/>
    <property type="molecule type" value="Genomic_DNA"/>
</dbReference>
<evidence type="ECO:0000313" key="1">
    <source>
        <dbReference type="EMBL" id="AYU77069.1"/>
    </source>
</evidence>
<dbReference type="VEuPathDB" id="TriTrypDB:LDHU3_12.1690"/>
<evidence type="ECO:0000313" key="5">
    <source>
        <dbReference type="Proteomes" id="UP000274082"/>
    </source>
</evidence>
<dbReference type="RefSeq" id="XP_003859208.1">
    <property type="nucleotide sequence ID" value="XM_003859160.1"/>
</dbReference>
<dbReference type="GO" id="GO:0032299">
    <property type="term" value="C:ribonuclease H2 complex"/>
    <property type="evidence" value="ECO:0007669"/>
    <property type="project" value="InterPro"/>
</dbReference>
<dbReference type="Pfam" id="PF08615">
    <property type="entry name" value="RNase_H2_suC"/>
    <property type="match status" value="1"/>
</dbReference>
<dbReference type="Proteomes" id="UP000318447">
    <property type="component" value="Unassembled WGS sequence"/>
</dbReference>
<proteinExistence type="predicted"/>